<dbReference type="STRING" id="443610.VE25_03825"/>
<comment type="caution">
    <text evidence="3">The sequence shown here is derived from an EMBL/GenBank/DDBJ whole genome shotgun (WGS) entry which is preliminary data.</text>
</comment>
<dbReference type="InterPro" id="IPR010982">
    <property type="entry name" value="Lambda_DNA-bd_dom_sf"/>
</dbReference>
<sequence length="146" mass="16469">MEHPLDQKWLEEHLSKVDSNRARLARTLGRDRSAVTRLLNGERKLKLAEIPTIAEHLRVPVDAVLEWAGIPTAEFNARKGLAEMAQAEFKQPPVAQTATQQTTTKQLPQRRHPAFGALKGLITIKPGVDLTEPAFEDWRKLYGEDE</sequence>
<evidence type="ECO:0000259" key="2">
    <source>
        <dbReference type="PROSITE" id="PS50943"/>
    </source>
</evidence>
<organism evidence="3 4">
    <name type="scientific">Devosia geojensis</name>
    <dbReference type="NCBI Taxonomy" id="443610"/>
    <lineage>
        <taxon>Bacteria</taxon>
        <taxon>Pseudomonadati</taxon>
        <taxon>Pseudomonadota</taxon>
        <taxon>Alphaproteobacteria</taxon>
        <taxon>Hyphomicrobiales</taxon>
        <taxon>Devosiaceae</taxon>
        <taxon>Devosia</taxon>
    </lineage>
</organism>
<dbReference type="SUPFAM" id="SSF47413">
    <property type="entry name" value="lambda repressor-like DNA-binding domains"/>
    <property type="match status" value="1"/>
</dbReference>
<dbReference type="Proteomes" id="UP000033632">
    <property type="component" value="Unassembled WGS sequence"/>
</dbReference>
<dbReference type="AlphaFoldDB" id="A0A0F5FY54"/>
<dbReference type="CDD" id="cd00093">
    <property type="entry name" value="HTH_XRE"/>
    <property type="match status" value="1"/>
</dbReference>
<dbReference type="GO" id="GO:0003677">
    <property type="term" value="F:DNA binding"/>
    <property type="evidence" value="ECO:0007669"/>
    <property type="project" value="InterPro"/>
</dbReference>
<feature type="compositionally biased region" description="Low complexity" evidence="1">
    <location>
        <begin position="90"/>
        <end position="106"/>
    </location>
</feature>
<evidence type="ECO:0000313" key="3">
    <source>
        <dbReference type="EMBL" id="KKB13087.1"/>
    </source>
</evidence>
<dbReference type="Gene3D" id="1.10.260.40">
    <property type="entry name" value="lambda repressor-like DNA-binding domains"/>
    <property type="match status" value="1"/>
</dbReference>
<evidence type="ECO:0000256" key="1">
    <source>
        <dbReference type="SAM" id="MobiDB-lite"/>
    </source>
</evidence>
<dbReference type="OrthoDB" id="3480230at2"/>
<dbReference type="InterPro" id="IPR001387">
    <property type="entry name" value="Cro/C1-type_HTH"/>
</dbReference>
<proteinExistence type="predicted"/>
<dbReference type="EMBL" id="JZEX01000050">
    <property type="protein sequence ID" value="KKB13087.1"/>
    <property type="molecule type" value="Genomic_DNA"/>
</dbReference>
<feature type="region of interest" description="Disordered" evidence="1">
    <location>
        <begin position="89"/>
        <end position="111"/>
    </location>
</feature>
<evidence type="ECO:0000313" key="4">
    <source>
        <dbReference type="Proteomes" id="UP000033632"/>
    </source>
</evidence>
<accession>A0A0F5FY54</accession>
<reference evidence="3 4" key="1">
    <citation type="submission" date="2015-03" db="EMBL/GenBank/DDBJ databases">
        <authorList>
            <person name="Hassan Y.I."/>
            <person name="Lepp D."/>
            <person name="Li X.-Z."/>
            <person name="Zhou T."/>
        </authorList>
    </citation>
    <scope>NUCLEOTIDE SEQUENCE [LARGE SCALE GENOMIC DNA]</scope>
    <source>
        <strain evidence="3 4">BD-c194</strain>
    </source>
</reference>
<dbReference type="PROSITE" id="PS50943">
    <property type="entry name" value="HTH_CROC1"/>
    <property type="match status" value="1"/>
</dbReference>
<dbReference type="RefSeq" id="WP_046107271.1">
    <property type="nucleotide sequence ID" value="NZ_JZEX01000050.1"/>
</dbReference>
<protein>
    <recommendedName>
        <fullName evidence="2">HTH cro/C1-type domain-containing protein</fullName>
    </recommendedName>
</protein>
<keyword evidence="4" id="KW-1185">Reference proteome</keyword>
<name>A0A0F5FY54_9HYPH</name>
<dbReference type="PATRIC" id="fig|443610.3.peg.3246"/>
<gene>
    <name evidence="3" type="ORF">VE25_03825</name>
</gene>
<feature type="domain" description="HTH cro/C1-type" evidence="2">
    <location>
        <begin position="24"/>
        <end position="64"/>
    </location>
</feature>